<dbReference type="Pfam" id="PF00535">
    <property type="entry name" value="Glycos_transf_2"/>
    <property type="match status" value="1"/>
</dbReference>
<dbReference type="AlphaFoldDB" id="A0A6N7X437"/>
<dbReference type="InterPro" id="IPR029044">
    <property type="entry name" value="Nucleotide-diphossugar_trans"/>
</dbReference>
<comment type="caution">
    <text evidence="6">The sequence shown here is derived from an EMBL/GenBank/DDBJ whole genome shotgun (WGS) entry which is preliminary data.</text>
</comment>
<evidence type="ECO:0000313" key="7">
    <source>
        <dbReference type="Proteomes" id="UP000471052"/>
    </source>
</evidence>
<comment type="similarity">
    <text evidence="2">Belongs to the glycosyltransferase 2 family.</text>
</comment>
<feature type="domain" description="Glycosyltransferase 2-like" evidence="5">
    <location>
        <begin position="7"/>
        <end position="147"/>
    </location>
</feature>
<evidence type="ECO:0000256" key="1">
    <source>
        <dbReference type="ARBA" id="ARBA00004776"/>
    </source>
</evidence>
<evidence type="ECO:0000256" key="2">
    <source>
        <dbReference type="ARBA" id="ARBA00006739"/>
    </source>
</evidence>
<accession>A0A6N7X437</accession>
<evidence type="ECO:0000256" key="3">
    <source>
        <dbReference type="ARBA" id="ARBA00022676"/>
    </source>
</evidence>
<dbReference type="SUPFAM" id="SSF53448">
    <property type="entry name" value="Nucleotide-diphospho-sugar transferases"/>
    <property type="match status" value="1"/>
</dbReference>
<keyword evidence="4 6" id="KW-0808">Transferase</keyword>
<dbReference type="RefSeq" id="WP_154455479.1">
    <property type="nucleotide sequence ID" value="NZ_VUNP01000048.1"/>
</dbReference>
<gene>
    <name evidence="6" type="ORF">FYJ82_08380</name>
</gene>
<keyword evidence="3" id="KW-0328">Glycosyltransferase</keyword>
<dbReference type="Gene3D" id="3.90.550.10">
    <property type="entry name" value="Spore Coat Polysaccharide Biosynthesis Protein SpsA, Chain A"/>
    <property type="match status" value="1"/>
</dbReference>
<proteinExistence type="inferred from homology"/>
<evidence type="ECO:0000256" key="4">
    <source>
        <dbReference type="ARBA" id="ARBA00022679"/>
    </source>
</evidence>
<dbReference type="EMBL" id="VUNP01000048">
    <property type="protein sequence ID" value="MST54381.1"/>
    <property type="molecule type" value="Genomic_DNA"/>
</dbReference>
<dbReference type="PANTHER" id="PTHR43179:SF12">
    <property type="entry name" value="GALACTOFURANOSYLTRANSFERASE GLFT2"/>
    <property type="match status" value="1"/>
</dbReference>
<evidence type="ECO:0000313" key="6">
    <source>
        <dbReference type="EMBL" id="MST54381.1"/>
    </source>
</evidence>
<sequence>MNYKVAVIILNYKSWKDTIKEVKICNDILNIENKDIIVVDNCSPNDSAEKLEKQSKNEGFVFIQSKENKGYGAGNNIGMRYALKEGYTHAFILNNDIIIKESNLISQLLSVFKAEEKVAVVNPDIYAPDGHMFNRDAIKPSFFDYTLGLAIYRKKGRKVKDIDGYGYVYRPQGCCMMVDLGKMNEVDFFDEKVFLYCEEPILAERLLKKGYLCACKTTVSIIHNHSKTVKSTFDIDQIIEINNDSFTYYLKEYRKFSNLQIKICCMFNSWKLKKLNG</sequence>
<dbReference type="PANTHER" id="PTHR43179">
    <property type="entry name" value="RHAMNOSYLTRANSFERASE WBBL"/>
    <property type="match status" value="1"/>
</dbReference>
<protein>
    <submittedName>
        <fullName evidence="6">Glycosyltransferase family 2 protein</fullName>
    </submittedName>
</protein>
<dbReference type="Proteomes" id="UP000471052">
    <property type="component" value="Unassembled WGS sequence"/>
</dbReference>
<dbReference type="GO" id="GO:0016757">
    <property type="term" value="F:glycosyltransferase activity"/>
    <property type="evidence" value="ECO:0007669"/>
    <property type="project" value="UniProtKB-KW"/>
</dbReference>
<dbReference type="OrthoDB" id="8936324at2"/>
<evidence type="ECO:0000259" key="5">
    <source>
        <dbReference type="Pfam" id="PF00535"/>
    </source>
</evidence>
<reference evidence="6 7" key="1">
    <citation type="submission" date="2019-08" db="EMBL/GenBank/DDBJ databases">
        <title>In-depth cultivation of the pig gut microbiome towards novel bacterial diversity and tailored functional studies.</title>
        <authorList>
            <person name="Wylensek D."/>
            <person name="Hitch T.C.A."/>
            <person name="Clavel T."/>
        </authorList>
    </citation>
    <scope>NUCLEOTIDE SEQUENCE [LARGE SCALE GENOMIC DNA]</scope>
    <source>
        <strain evidence="6 7">BL-178-WT-3A</strain>
    </source>
</reference>
<organism evidence="6 7">
    <name type="scientific">Streptococcus alactolyticus</name>
    <dbReference type="NCBI Taxonomy" id="29389"/>
    <lineage>
        <taxon>Bacteria</taxon>
        <taxon>Bacillati</taxon>
        <taxon>Bacillota</taxon>
        <taxon>Bacilli</taxon>
        <taxon>Lactobacillales</taxon>
        <taxon>Streptococcaceae</taxon>
        <taxon>Streptococcus</taxon>
    </lineage>
</organism>
<name>A0A6N7X437_STRAY</name>
<dbReference type="InterPro" id="IPR001173">
    <property type="entry name" value="Glyco_trans_2-like"/>
</dbReference>
<comment type="pathway">
    <text evidence="1">Cell wall biogenesis; cell wall polysaccharide biosynthesis.</text>
</comment>